<dbReference type="InterPro" id="IPR000175">
    <property type="entry name" value="Na/ntran_symport"/>
</dbReference>
<keyword evidence="4 6" id="KW-1133">Transmembrane helix</keyword>
<dbReference type="InterPro" id="IPR047218">
    <property type="entry name" value="YocR/YhdH-like"/>
</dbReference>
<keyword evidence="3 6" id="KW-0812">Transmembrane</keyword>
<feature type="transmembrane region" description="Helical" evidence="6">
    <location>
        <begin position="303"/>
        <end position="322"/>
    </location>
</feature>
<dbReference type="PANTHER" id="PTHR42948:SF1">
    <property type="entry name" value="TRANSPORTER"/>
    <property type="match status" value="1"/>
</dbReference>
<dbReference type="PANTHER" id="PTHR42948">
    <property type="entry name" value="TRANSPORTER"/>
    <property type="match status" value="1"/>
</dbReference>
<dbReference type="NCBIfam" id="NF037979">
    <property type="entry name" value="Na_transp"/>
    <property type="match status" value="1"/>
</dbReference>
<organism evidence="7">
    <name type="scientific">Anaerococcus vaginalis</name>
    <dbReference type="NCBI Taxonomy" id="33037"/>
    <lineage>
        <taxon>Bacteria</taxon>
        <taxon>Bacillati</taxon>
        <taxon>Bacillota</taxon>
        <taxon>Tissierellia</taxon>
        <taxon>Tissierellales</taxon>
        <taxon>Peptoniphilaceae</taxon>
        <taxon>Anaerococcus</taxon>
    </lineage>
</organism>
<feature type="transmembrane region" description="Helical" evidence="6">
    <location>
        <begin position="146"/>
        <end position="164"/>
    </location>
</feature>
<evidence type="ECO:0000313" key="7">
    <source>
        <dbReference type="EMBL" id="VYT06269.1"/>
    </source>
</evidence>
<dbReference type="RefSeq" id="WP_156329196.1">
    <property type="nucleotide sequence ID" value="NZ_CACRSW010000027.1"/>
</dbReference>
<feature type="transmembrane region" description="Helical" evidence="6">
    <location>
        <begin position="221"/>
        <end position="243"/>
    </location>
</feature>
<dbReference type="PROSITE" id="PS50267">
    <property type="entry name" value="NA_NEUROTRAN_SYMP_3"/>
    <property type="match status" value="1"/>
</dbReference>
<dbReference type="PRINTS" id="PR00176">
    <property type="entry name" value="NANEUSMPORT"/>
</dbReference>
<feature type="transmembrane region" description="Helical" evidence="6">
    <location>
        <begin position="39"/>
        <end position="57"/>
    </location>
</feature>
<accession>A0A6N2TMT4</accession>
<reference evidence="7" key="1">
    <citation type="submission" date="2019-11" db="EMBL/GenBank/DDBJ databases">
        <authorList>
            <person name="Feng L."/>
        </authorList>
    </citation>
    <scope>NUCLEOTIDE SEQUENCE</scope>
    <source>
        <strain evidence="7">AvaginalisLFYP127</strain>
    </source>
</reference>
<comment type="subcellular location">
    <subcellularLocation>
        <location evidence="1">Membrane</location>
        <topology evidence="1">Multi-pass membrane protein</topology>
    </subcellularLocation>
</comment>
<name>A0A6N2TMT4_9FIRM</name>
<dbReference type="CDD" id="cd10336">
    <property type="entry name" value="SLC6sbd_Tyt1-Like"/>
    <property type="match status" value="1"/>
</dbReference>
<evidence type="ECO:0000256" key="3">
    <source>
        <dbReference type="ARBA" id="ARBA00022692"/>
    </source>
</evidence>
<evidence type="ECO:0000256" key="1">
    <source>
        <dbReference type="ARBA" id="ARBA00004141"/>
    </source>
</evidence>
<protein>
    <submittedName>
        <fullName evidence="7">Sodium:neurotransmitter symporter family protein</fullName>
    </submittedName>
</protein>
<keyword evidence="2" id="KW-0813">Transport</keyword>
<evidence type="ECO:0000256" key="6">
    <source>
        <dbReference type="SAM" id="Phobius"/>
    </source>
</evidence>
<dbReference type="InterPro" id="IPR037272">
    <property type="entry name" value="SNS_sf"/>
</dbReference>
<dbReference type="EMBL" id="CACRSW010000027">
    <property type="protein sequence ID" value="VYT06269.1"/>
    <property type="molecule type" value="Genomic_DNA"/>
</dbReference>
<proteinExistence type="predicted"/>
<evidence type="ECO:0000256" key="4">
    <source>
        <dbReference type="ARBA" id="ARBA00022989"/>
    </source>
</evidence>
<keyword evidence="5 6" id="KW-0472">Membrane</keyword>
<feature type="transmembrane region" description="Helical" evidence="6">
    <location>
        <begin position="343"/>
        <end position="360"/>
    </location>
</feature>
<dbReference type="Pfam" id="PF00209">
    <property type="entry name" value="SNF"/>
    <property type="match status" value="2"/>
</dbReference>
<dbReference type="GO" id="GO:0016020">
    <property type="term" value="C:membrane"/>
    <property type="evidence" value="ECO:0007669"/>
    <property type="project" value="UniProtKB-SubCell"/>
</dbReference>
<feature type="transmembrane region" description="Helical" evidence="6">
    <location>
        <begin position="417"/>
        <end position="436"/>
    </location>
</feature>
<dbReference type="SUPFAM" id="SSF161070">
    <property type="entry name" value="SNF-like"/>
    <property type="match status" value="1"/>
</dbReference>
<dbReference type="AlphaFoldDB" id="A0A6N2TMT4"/>
<sequence length="440" mass="48620">MNKEKKFSSRLGFILTAVGSAVGMANVWGFPYKFQEGGIFFLLFYLVFVALFAYVGLSSEFAIGRRAETGTLGSYEYALNSKNNKKEHSFISKNIGFLPLLGSLFIAIGYAVIVSYVLKALVNSLTGELLVVNSKKWFESFSNKDYSVVIYHFIIILVTLLTCLKGANTIEKSNKIMMPAFFILFLIIAIFILTLPNALEGYKYMFRLDFDKLSLKTIENAMGQAFFSLSVTGSGMIVCGSYLDKNEDILSAAKSTAFFDTLAALLSSCVIVPSILVFGLSQAGGPGLLFEVLPTILQNIKGGRIFAIILYTAVVFAGISSLQNMFEVIAESLMHRYNKIKRITALTIIGLVTFLIGVNMEAISKWGPWMDLVSIYIIPIGASIGAISWFYFWKKDEILEEVNSGAKKKAGEGWHKLGKYVYVPIAIVLSILALVFKVTF</sequence>
<feature type="transmembrane region" description="Helical" evidence="6">
    <location>
        <begin position="372"/>
        <end position="393"/>
    </location>
</feature>
<feature type="transmembrane region" description="Helical" evidence="6">
    <location>
        <begin position="95"/>
        <end position="118"/>
    </location>
</feature>
<feature type="transmembrane region" description="Helical" evidence="6">
    <location>
        <begin position="263"/>
        <end position="283"/>
    </location>
</feature>
<feature type="transmembrane region" description="Helical" evidence="6">
    <location>
        <begin position="176"/>
        <end position="199"/>
    </location>
</feature>
<evidence type="ECO:0000256" key="2">
    <source>
        <dbReference type="ARBA" id="ARBA00022448"/>
    </source>
</evidence>
<evidence type="ECO:0000256" key="5">
    <source>
        <dbReference type="ARBA" id="ARBA00023136"/>
    </source>
</evidence>
<gene>
    <name evidence="7" type="ORF">AVLFYP127_00692</name>
</gene>